<dbReference type="SUPFAM" id="SSF57903">
    <property type="entry name" value="FYVE/PHD zinc finger"/>
    <property type="match status" value="1"/>
</dbReference>
<dbReference type="InterPro" id="IPR001849">
    <property type="entry name" value="PH_domain"/>
</dbReference>
<feature type="region of interest" description="Disordered" evidence="9">
    <location>
        <begin position="1"/>
        <end position="46"/>
    </location>
</feature>
<evidence type="ECO:0000256" key="7">
    <source>
        <dbReference type="ARBA" id="ARBA00023212"/>
    </source>
</evidence>
<dbReference type="SUPFAM" id="SSF48065">
    <property type="entry name" value="DBL homology domain (DH-domain)"/>
    <property type="match status" value="1"/>
</dbReference>
<dbReference type="PROSITE" id="PS50003">
    <property type="entry name" value="PH_DOMAIN"/>
    <property type="match status" value="2"/>
</dbReference>
<dbReference type="CDD" id="cd00160">
    <property type="entry name" value="RhoGEF"/>
    <property type="match status" value="1"/>
</dbReference>
<dbReference type="Proteomes" id="UP000695022">
    <property type="component" value="Unplaced"/>
</dbReference>
<feature type="region of interest" description="Disordered" evidence="9">
    <location>
        <begin position="72"/>
        <end position="182"/>
    </location>
</feature>
<sequence length="895" mass="100211">MTLAGEQVAAGNDWPEENPRSLEFLTGRSHEAEDILDGAGDGDGDREKVLKMKKANSCSGMMGWKSIFSIWGKGAGEKPEDGEQEAAELPRDAFKSAKTLPSRRPPAPPPPNEHQAPDDHFYWYIEHGQMPSDSSSTSGDAGGSGPSPNHDQYYSSINDSSADTGKADSCKSDSGIDVSALCPTTDKSKDSNFIRNLFCLAPATTYATTVGAIPPPLPPARSKKGAVDGIMHDVLDKSKSLPISRVTKDDIEICRDLGPGTASLPPHIHLPSLKNEDMIYMDCDEAAFAERPSDSSSEESADELDDEQANRQKEKRTFYIAQEMATSERTFVDVLRLLNEDFRGAVLAAGREKGKPVVPEETLSQVLMHLPQLQNLNSGLADDLAARIATWDKRPQIADVFVKFGPFLKLHASYIKDFAQMTQGLDDACKKYPAFAKAVKEFEMSSLCCNLALKHYMLKPVQRIPQYRLLLQDYLKYLPDRSPDKKDTRLALQIVTDVASHANETIKKEEKFEKLFQLQERLLGGRIIVKPGRVLLKQGEVLNISRKEPQMRNLFLLNDVLLYAVPLPNTMYRLSAILPLSGMKVVKPALEAYENEFHIITVERSFTFATRTPSEREEWIVAIAPAVIENAEKRSTFKTSRTTMAKRSIYEKDGSVKLGTKAPIWIPETRVTMCMMCTCDFGVRSRRHHCRACGKVVCSTCASNKAPLLYRKYQSARVCGSCYDKLWTDYARMRDEDVRSSVYEMKDDIYGTVGECYGLGHDDLRTRFKKADTKKKVRHMPQRLKEVCANDAGSAISGYLHKRVKKGKWQRLWFVVKDKVLYSYKASEDVAALDATPLLGFNVQTMDTIEVFEGVDASLVFELCHHRKSMFIFHTDAASARERWVTLITEQTVLV</sequence>
<feature type="domain" description="PH" evidence="10">
    <location>
        <begin position="527"/>
        <end position="628"/>
    </location>
</feature>
<feature type="compositionally biased region" description="Acidic residues" evidence="9">
    <location>
        <begin position="296"/>
        <end position="307"/>
    </location>
</feature>
<dbReference type="InterPro" id="IPR013083">
    <property type="entry name" value="Znf_RING/FYVE/PHD"/>
</dbReference>
<comment type="subcellular location">
    <subcellularLocation>
        <location evidence="1">Cytoplasm</location>
        <location evidence="1">Cytoskeleton</location>
    </subcellularLocation>
</comment>
<evidence type="ECO:0000256" key="2">
    <source>
        <dbReference type="ARBA" id="ARBA00022490"/>
    </source>
</evidence>
<dbReference type="InterPro" id="IPR000219">
    <property type="entry name" value="DH_dom"/>
</dbReference>
<keyword evidence="6" id="KW-0862">Zinc</keyword>
<feature type="compositionally biased region" description="Pro residues" evidence="9">
    <location>
        <begin position="103"/>
        <end position="112"/>
    </location>
</feature>
<evidence type="ECO:0000256" key="3">
    <source>
        <dbReference type="ARBA" id="ARBA00022658"/>
    </source>
</evidence>
<keyword evidence="2" id="KW-0963">Cytoplasm</keyword>
<name>A0ABM1ESH0_PRICU</name>
<feature type="domain" description="DH" evidence="11">
    <location>
        <begin position="316"/>
        <end position="505"/>
    </location>
</feature>
<evidence type="ECO:0000259" key="10">
    <source>
        <dbReference type="PROSITE" id="PS50003"/>
    </source>
</evidence>
<dbReference type="Gene3D" id="2.30.29.30">
    <property type="entry name" value="Pleckstrin-homology domain (PH domain)/Phosphotyrosine-binding domain (PTB)"/>
    <property type="match status" value="2"/>
</dbReference>
<protein>
    <submittedName>
        <fullName evidence="14">FYVE, RhoGEF and PH domain-containing protein 6-like</fullName>
    </submittedName>
</protein>
<dbReference type="InterPro" id="IPR011993">
    <property type="entry name" value="PH-like_dom_sf"/>
</dbReference>
<evidence type="ECO:0000256" key="1">
    <source>
        <dbReference type="ARBA" id="ARBA00004245"/>
    </source>
</evidence>
<dbReference type="SMART" id="SM00325">
    <property type="entry name" value="RhoGEF"/>
    <property type="match status" value="1"/>
</dbReference>
<feature type="compositionally biased region" description="Polar residues" evidence="9">
    <location>
        <begin position="149"/>
        <end position="163"/>
    </location>
</feature>
<dbReference type="PANTHER" id="PTHR12673">
    <property type="entry name" value="FACIOGENITAL DYSPLASIA PROTEIN"/>
    <property type="match status" value="1"/>
</dbReference>
<dbReference type="GeneID" id="106815227"/>
<keyword evidence="4" id="KW-0479">Metal-binding</keyword>
<evidence type="ECO:0000259" key="12">
    <source>
        <dbReference type="PROSITE" id="PS50178"/>
    </source>
</evidence>
<keyword evidence="7" id="KW-0206">Cytoskeleton</keyword>
<evidence type="ECO:0000256" key="6">
    <source>
        <dbReference type="ARBA" id="ARBA00022833"/>
    </source>
</evidence>
<dbReference type="PANTHER" id="PTHR12673:SF267">
    <property type="entry name" value="PROTEIN CBG10230"/>
    <property type="match status" value="1"/>
</dbReference>
<evidence type="ECO:0000313" key="13">
    <source>
        <dbReference type="Proteomes" id="UP000695022"/>
    </source>
</evidence>
<dbReference type="Gene3D" id="3.30.40.10">
    <property type="entry name" value="Zinc/RING finger domain, C3HC4 (zinc finger)"/>
    <property type="match status" value="1"/>
</dbReference>
<dbReference type="InterPro" id="IPR051092">
    <property type="entry name" value="FYVE_RhoGEF_PH"/>
</dbReference>
<dbReference type="InterPro" id="IPR035899">
    <property type="entry name" value="DBL_dom_sf"/>
</dbReference>
<dbReference type="Pfam" id="PF01363">
    <property type="entry name" value="FYVE"/>
    <property type="match status" value="1"/>
</dbReference>
<feature type="domain" description="FYVE-type" evidence="12">
    <location>
        <begin position="668"/>
        <end position="727"/>
    </location>
</feature>
<dbReference type="SMART" id="SM00233">
    <property type="entry name" value="PH"/>
    <property type="match status" value="2"/>
</dbReference>
<dbReference type="InterPro" id="IPR000306">
    <property type="entry name" value="Znf_FYVE"/>
</dbReference>
<feature type="region of interest" description="Disordered" evidence="9">
    <location>
        <begin position="288"/>
        <end position="313"/>
    </location>
</feature>
<gene>
    <name evidence="14" type="primary">LOC106815227</name>
</gene>
<dbReference type="Gene3D" id="1.20.900.10">
    <property type="entry name" value="Dbl homology (DH) domain"/>
    <property type="match status" value="1"/>
</dbReference>
<dbReference type="InterPro" id="IPR011011">
    <property type="entry name" value="Znf_FYVE_PHD"/>
</dbReference>
<dbReference type="SUPFAM" id="SSF50729">
    <property type="entry name" value="PH domain-like"/>
    <property type="match status" value="2"/>
</dbReference>
<feature type="domain" description="PH" evidence="10">
    <location>
        <begin position="793"/>
        <end position="893"/>
    </location>
</feature>
<evidence type="ECO:0000256" key="5">
    <source>
        <dbReference type="ARBA" id="ARBA00022771"/>
    </source>
</evidence>
<dbReference type="SMART" id="SM00064">
    <property type="entry name" value="FYVE"/>
    <property type="match status" value="1"/>
</dbReference>
<keyword evidence="5 8" id="KW-0863">Zinc-finger</keyword>
<keyword evidence="13" id="KW-1185">Reference proteome</keyword>
<dbReference type="PROSITE" id="PS50010">
    <property type="entry name" value="DH_2"/>
    <property type="match status" value="1"/>
</dbReference>
<dbReference type="Pfam" id="PF00621">
    <property type="entry name" value="RhoGEF"/>
    <property type="match status" value="1"/>
</dbReference>
<reference evidence="14" key="1">
    <citation type="submission" date="2025-08" db="UniProtKB">
        <authorList>
            <consortium name="RefSeq"/>
        </authorList>
    </citation>
    <scope>IDENTIFICATION</scope>
</reference>
<dbReference type="PROSITE" id="PS50178">
    <property type="entry name" value="ZF_FYVE"/>
    <property type="match status" value="1"/>
</dbReference>
<organism evidence="13 14">
    <name type="scientific">Priapulus caudatus</name>
    <name type="common">Priapulid worm</name>
    <dbReference type="NCBI Taxonomy" id="37621"/>
    <lineage>
        <taxon>Eukaryota</taxon>
        <taxon>Metazoa</taxon>
        <taxon>Ecdysozoa</taxon>
        <taxon>Scalidophora</taxon>
        <taxon>Priapulida</taxon>
        <taxon>Priapulimorpha</taxon>
        <taxon>Priapulimorphida</taxon>
        <taxon>Priapulidae</taxon>
        <taxon>Priapulus</taxon>
    </lineage>
</organism>
<evidence type="ECO:0000313" key="14">
    <source>
        <dbReference type="RefSeq" id="XP_014675141.1"/>
    </source>
</evidence>
<proteinExistence type="predicted"/>
<evidence type="ECO:0000256" key="4">
    <source>
        <dbReference type="ARBA" id="ARBA00022723"/>
    </source>
</evidence>
<evidence type="ECO:0000256" key="8">
    <source>
        <dbReference type="PROSITE-ProRule" id="PRU00091"/>
    </source>
</evidence>
<dbReference type="Pfam" id="PF00169">
    <property type="entry name" value="PH"/>
    <property type="match status" value="1"/>
</dbReference>
<evidence type="ECO:0000256" key="9">
    <source>
        <dbReference type="SAM" id="MobiDB-lite"/>
    </source>
</evidence>
<evidence type="ECO:0000259" key="11">
    <source>
        <dbReference type="PROSITE" id="PS50010"/>
    </source>
</evidence>
<dbReference type="InterPro" id="IPR017455">
    <property type="entry name" value="Znf_FYVE-rel"/>
</dbReference>
<accession>A0ABM1ESH0</accession>
<dbReference type="RefSeq" id="XP_014675141.1">
    <property type="nucleotide sequence ID" value="XM_014819655.1"/>
</dbReference>
<keyword evidence="3" id="KW-0344">Guanine-nucleotide releasing factor</keyword>